<name>X0T530_9ZZZZ</name>
<dbReference type="Pfam" id="PF13385">
    <property type="entry name" value="Laminin_G_3"/>
    <property type="match status" value="1"/>
</dbReference>
<organism evidence="1">
    <name type="scientific">marine sediment metagenome</name>
    <dbReference type="NCBI Taxonomy" id="412755"/>
    <lineage>
        <taxon>unclassified sequences</taxon>
        <taxon>metagenomes</taxon>
        <taxon>ecological metagenomes</taxon>
    </lineage>
</organism>
<dbReference type="SUPFAM" id="SSF49899">
    <property type="entry name" value="Concanavalin A-like lectins/glucanases"/>
    <property type="match status" value="1"/>
</dbReference>
<dbReference type="InterPro" id="IPR013320">
    <property type="entry name" value="ConA-like_dom_sf"/>
</dbReference>
<reference evidence="1" key="1">
    <citation type="journal article" date="2014" name="Front. Microbiol.">
        <title>High frequency of phylogenetically diverse reductive dehalogenase-homologous genes in deep subseafloor sedimentary metagenomes.</title>
        <authorList>
            <person name="Kawai M."/>
            <person name="Futagami T."/>
            <person name="Toyoda A."/>
            <person name="Takaki Y."/>
            <person name="Nishi S."/>
            <person name="Hori S."/>
            <person name="Arai W."/>
            <person name="Tsubouchi T."/>
            <person name="Morono Y."/>
            <person name="Uchiyama I."/>
            <person name="Ito T."/>
            <person name="Fujiyama A."/>
            <person name="Inagaki F."/>
            <person name="Takami H."/>
        </authorList>
    </citation>
    <scope>NUCLEOTIDE SEQUENCE</scope>
    <source>
        <strain evidence="1">Expedition CK06-06</strain>
    </source>
</reference>
<evidence type="ECO:0000313" key="1">
    <source>
        <dbReference type="EMBL" id="GAF88324.1"/>
    </source>
</evidence>
<sequence length="275" mass="29011">VEHLVFTESFPGGEPVTDPDIGNVVLLVTAENAAAGSGIFTSDVGSHGFDSTVHPTEGTGIAVVSTAQAKFGNKSLYIYDEIGIGNNAGFDAATSTDFDFGSGDFTVEFHWRSPDSSITSRDTIGCWDNGQLQWKFGMSAGGGTYITTMSISTNGTSNNLTYAKGYAWDGSDPGAVDTWYHIALSRVGNDMRMFVDGEQIDVTTDVTGMTINSGTPKFYLGTATLNGPNYELYLDNVRITKGVGRYTTNFTPPGAPYEGSSGTGAVETFVVGDPA</sequence>
<feature type="non-terminal residue" evidence="1">
    <location>
        <position position="275"/>
    </location>
</feature>
<accession>X0T530</accession>
<protein>
    <recommendedName>
        <fullName evidence="2">LamG-like jellyroll fold domain-containing protein</fullName>
    </recommendedName>
</protein>
<evidence type="ECO:0008006" key="2">
    <source>
        <dbReference type="Google" id="ProtNLM"/>
    </source>
</evidence>
<feature type="non-terminal residue" evidence="1">
    <location>
        <position position="1"/>
    </location>
</feature>
<gene>
    <name evidence="1" type="ORF">S01H1_31153</name>
</gene>
<dbReference type="AlphaFoldDB" id="X0T530"/>
<dbReference type="EMBL" id="BARS01019208">
    <property type="protein sequence ID" value="GAF88324.1"/>
    <property type="molecule type" value="Genomic_DNA"/>
</dbReference>
<comment type="caution">
    <text evidence="1">The sequence shown here is derived from an EMBL/GenBank/DDBJ whole genome shotgun (WGS) entry which is preliminary data.</text>
</comment>
<dbReference type="Gene3D" id="2.60.120.200">
    <property type="match status" value="1"/>
</dbReference>
<proteinExistence type="predicted"/>